<evidence type="ECO:0000256" key="1">
    <source>
        <dbReference type="SAM" id="MobiDB-lite"/>
    </source>
</evidence>
<feature type="region of interest" description="Disordered" evidence="1">
    <location>
        <begin position="1"/>
        <end position="53"/>
    </location>
</feature>
<comment type="caution">
    <text evidence="2">The sequence shown here is derived from an EMBL/GenBank/DDBJ whole genome shotgun (WGS) entry which is preliminary data.</text>
</comment>
<gene>
    <name evidence="2" type="ORF">RND71_029576</name>
</gene>
<organism evidence="2 3">
    <name type="scientific">Anisodus tanguticus</name>
    <dbReference type="NCBI Taxonomy" id="243964"/>
    <lineage>
        <taxon>Eukaryota</taxon>
        <taxon>Viridiplantae</taxon>
        <taxon>Streptophyta</taxon>
        <taxon>Embryophyta</taxon>
        <taxon>Tracheophyta</taxon>
        <taxon>Spermatophyta</taxon>
        <taxon>Magnoliopsida</taxon>
        <taxon>eudicotyledons</taxon>
        <taxon>Gunneridae</taxon>
        <taxon>Pentapetalae</taxon>
        <taxon>asterids</taxon>
        <taxon>lamiids</taxon>
        <taxon>Solanales</taxon>
        <taxon>Solanaceae</taxon>
        <taxon>Solanoideae</taxon>
        <taxon>Hyoscyameae</taxon>
        <taxon>Anisodus</taxon>
    </lineage>
</organism>
<dbReference type="Proteomes" id="UP001291623">
    <property type="component" value="Unassembled WGS sequence"/>
</dbReference>
<feature type="compositionally biased region" description="Basic residues" evidence="1">
    <location>
        <begin position="40"/>
        <end position="53"/>
    </location>
</feature>
<name>A0AAE1RET0_9SOLA</name>
<keyword evidence="3" id="KW-1185">Reference proteome</keyword>
<accession>A0AAE1RET0</accession>
<reference evidence="2" key="1">
    <citation type="submission" date="2023-12" db="EMBL/GenBank/DDBJ databases">
        <title>Genome assembly of Anisodus tanguticus.</title>
        <authorList>
            <person name="Wang Y.-J."/>
        </authorList>
    </citation>
    <scope>NUCLEOTIDE SEQUENCE</scope>
    <source>
        <strain evidence="2">KB-2021</strain>
        <tissue evidence="2">Leaf</tissue>
    </source>
</reference>
<protein>
    <submittedName>
        <fullName evidence="2">Uncharacterized protein</fullName>
    </submittedName>
</protein>
<sequence length="53" mass="6196">MFQKGKIGRTYPNTIPEDKARDGPNSRFNFVQREMTHGGSTKKKKKTERKKKN</sequence>
<evidence type="ECO:0000313" key="2">
    <source>
        <dbReference type="EMBL" id="KAK4350263.1"/>
    </source>
</evidence>
<proteinExistence type="predicted"/>
<evidence type="ECO:0000313" key="3">
    <source>
        <dbReference type="Proteomes" id="UP001291623"/>
    </source>
</evidence>
<dbReference type="AlphaFoldDB" id="A0AAE1RET0"/>
<dbReference type="EMBL" id="JAVYJV010000016">
    <property type="protein sequence ID" value="KAK4350263.1"/>
    <property type="molecule type" value="Genomic_DNA"/>
</dbReference>